<evidence type="ECO:0000313" key="1">
    <source>
        <dbReference type="EMBL" id="OGG50156.1"/>
    </source>
</evidence>
<reference evidence="1 2" key="1">
    <citation type="journal article" date="2016" name="Nat. Commun.">
        <title>Thousands of microbial genomes shed light on interconnected biogeochemical processes in an aquifer system.</title>
        <authorList>
            <person name="Anantharaman K."/>
            <person name="Brown C.T."/>
            <person name="Hug L.A."/>
            <person name="Sharon I."/>
            <person name="Castelle C.J."/>
            <person name="Probst A.J."/>
            <person name="Thomas B.C."/>
            <person name="Singh A."/>
            <person name="Wilkins M.J."/>
            <person name="Karaoz U."/>
            <person name="Brodie E.L."/>
            <person name="Williams K.H."/>
            <person name="Hubbard S.S."/>
            <person name="Banfield J.F."/>
        </authorList>
    </citation>
    <scope>NUCLEOTIDE SEQUENCE [LARGE SCALE GENOMIC DNA]</scope>
</reference>
<gene>
    <name evidence="1" type="ORF">A2704_01275</name>
</gene>
<protein>
    <submittedName>
        <fullName evidence="1">Uncharacterized protein</fullName>
    </submittedName>
</protein>
<evidence type="ECO:0000313" key="2">
    <source>
        <dbReference type="Proteomes" id="UP000176445"/>
    </source>
</evidence>
<dbReference type="EMBL" id="MFKW01000055">
    <property type="protein sequence ID" value="OGG50156.1"/>
    <property type="molecule type" value="Genomic_DNA"/>
</dbReference>
<accession>A0A1F6CLP8</accession>
<name>A0A1F6CLP8_9BACT</name>
<organism evidence="1 2">
    <name type="scientific">Candidatus Kaiserbacteria bacterium RIFCSPHIGHO2_01_FULL_54_36b</name>
    <dbReference type="NCBI Taxonomy" id="1798483"/>
    <lineage>
        <taxon>Bacteria</taxon>
        <taxon>Candidatus Kaiseribacteriota</taxon>
    </lineage>
</organism>
<sequence>MRPQWNELTRPVQDLYLILLWKDGHTEQAIADFLGTTKGRIVRRRHSHLTSLVGPRTRARVKSSVDEERFRDLLDLHMMAEIEKSGVTLIGPVQGCEWPTGKARSLKKADSCGEPPVPGRRLCAKHLAIALGR</sequence>
<proteinExistence type="predicted"/>
<comment type="caution">
    <text evidence="1">The sequence shown here is derived from an EMBL/GenBank/DDBJ whole genome shotgun (WGS) entry which is preliminary data.</text>
</comment>
<dbReference type="Proteomes" id="UP000176445">
    <property type="component" value="Unassembled WGS sequence"/>
</dbReference>
<dbReference type="AlphaFoldDB" id="A0A1F6CLP8"/>